<dbReference type="Pfam" id="PF00563">
    <property type="entry name" value="EAL"/>
    <property type="match status" value="1"/>
</dbReference>
<dbReference type="Gene3D" id="3.40.50.2300">
    <property type="match status" value="1"/>
</dbReference>
<dbReference type="InterPro" id="IPR050706">
    <property type="entry name" value="Cyclic-di-GMP_PDE-like"/>
</dbReference>
<organism evidence="2 3">
    <name type="scientific">Sphingomonas donggukensis</name>
    <dbReference type="NCBI Taxonomy" id="2949093"/>
    <lineage>
        <taxon>Bacteria</taxon>
        <taxon>Pseudomonadati</taxon>
        <taxon>Pseudomonadota</taxon>
        <taxon>Alphaproteobacteria</taxon>
        <taxon>Sphingomonadales</taxon>
        <taxon>Sphingomonadaceae</taxon>
        <taxon>Sphingomonas</taxon>
    </lineage>
</organism>
<evidence type="ECO:0000313" key="2">
    <source>
        <dbReference type="EMBL" id="URW76319.1"/>
    </source>
</evidence>
<dbReference type="EMBL" id="CP098401">
    <property type="protein sequence ID" value="URW76319.1"/>
    <property type="molecule type" value="Genomic_DNA"/>
</dbReference>
<dbReference type="Proteomes" id="UP001055580">
    <property type="component" value="Chromosome"/>
</dbReference>
<dbReference type="SUPFAM" id="SSF52172">
    <property type="entry name" value="CheY-like"/>
    <property type="match status" value="1"/>
</dbReference>
<dbReference type="PROSITE" id="PS50883">
    <property type="entry name" value="EAL"/>
    <property type="match status" value="1"/>
</dbReference>
<accession>A0ABY4TV90</accession>
<evidence type="ECO:0000313" key="3">
    <source>
        <dbReference type="Proteomes" id="UP001055580"/>
    </source>
</evidence>
<protein>
    <submittedName>
        <fullName evidence="2">EAL domain-containing protein</fullName>
    </submittedName>
</protein>
<dbReference type="SUPFAM" id="SSF141868">
    <property type="entry name" value="EAL domain-like"/>
    <property type="match status" value="1"/>
</dbReference>
<evidence type="ECO:0000259" key="1">
    <source>
        <dbReference type="PROSITE" id="PS50883"/>
    </source>
</evidence>
<dbReference type="RefSeq" id="WP_250753425.1">
    <property type="nucleotide sequence ID" value="NZ_CP098401.1"/>
</dbReference>
<gene>
    <name evidence="2" type="ORF">M9980_03610</name>
</gene>
<dbReference type="PANTHER" id="PTHR33121:SF70">
    <property type="entry name" value="SIGNALING PROTEIN YKOW"/>
    <property type="match status" value="1"/>
</dbReference>
<dbReference type="InterPro" id="IPR011006">
    <property type="entry name" value="CheY-like_superfamily"/>
</dbReference>
<sequence>MLSFFTTLPDKGAVPATAARPVFILSFRQRDELAASVALAGWRAVAARRGEGLERRLAASGAAVVVIDARGAVTEGLEAARAIGGSVTAAGRAMLVLVSRNDAGALTDFYDAGATHFLASPMREIELVQALRFADRHARRVSGGWVSEAAAADPLGWRYDHAARSLQLTQALAGAVGLPGGTAPGRALAALDGDVRGLLRDALRRLEAHGTAAFAHDLAGVGRVVQHLQRDARSGRIHALVEPLGSVPDAGAALRDVFPRRSRSIAALAGDLSQALDRGEIEILFQPQVALDTGAIVGVEALSRWHHPRLGEVGAEALLAAAEHGGRSVPLSSYLQNRAFAAAARWPATLAHLRVAVNVAAADIAAPGFVDLLLDRIDTSGLARERVTIEVTEGALIENLAGAASELAVLREAGCRIAIDDFGTGYSSLAYLSALPIDYLKLDRALTRRIVAAPRDRVIVRGVIDMARSLGMAIIAEGVETADQRDALAAEGCAWYQGYLCAPPLDSVALARLVAG</sequence>
<dbReference type="InterPro" id="IPR001633">
    <property type="entry name" value="EAL_dom"/>
</dbReference>
<dbReference type="Gene3D" id="3.20.20.450">
    <property type="entry name" value="EAL domain"/>
    <property type="match status" value="1"/>
</dbReference>
<dbReference type="InterPro" id="IPR035919">
    <property type="entry name" value="EAL_sf"/>
</dbReference>
<feature type="domain" description="EAL" evidence="1">
    <location>
        <begin position="265"/>
        <end position="516"/>
    </location>
</feature>
<dbReference type="CDD" id="cd01948">
    <property type="entry name" value="EAL"/>
    <property type="match status" value="1"/>
</dbReference>
<proteinExistence type="predicted"/>
<name>A0ABY4TV90_9SPHN</name>
<keyword evidence="3" id="KW-1185">Reference proteome</keyword>
<dbReference type="PANTHER" id="PTHR33121">
    <property type="entry name" value="CYCLIC DI-GMP PHOSPHODIESTERASE PDEF"/>
    <property type="match status" value="1"/>
</dbReference>
<reference evidence="2" key="1">
    <citation type="submission" date="2022-05" db="EMBL/GenBank/DDBJ databases">
        <title>Sphingomonas sp. strain RMG20 Genome sequencing and assembly.</title>
        <authorList>
            <person name="Kim I."/>
        </authorList>
    </citation>
    <scope>NUCLEOTIDE SEQUENCE</scope>
    <source>
        <strain evidence="2">RMG20</strain>
    </source>
</reference>
<dbReference type="SMART" id="SM00052">
    <property type="entry name" value="EAL"/>
    <property type="match status" value="1"/>
</dbReference>